<name>A0ABZ2FWH4_9SPHN</name>
<feature type="transmembrane region" description="Helical" evidence="1">
    <location>
        <begin position="336"/>
        <end position="355"/>
    </location>
</feature>
<protein>
    <submittedName>
        <fullName evidence="4">Acyltransferase family protein</fullName>
        <ecNumber evidence="4">2.3.1.-</ecNumber>
    </submittedName>
</protein>
<proteinExistence type="predicted"/>
<dbReference type="EC" id="2.3.1.-" evidence="4"/>
<keyword evidence="4" id="KW-0012">Acyltransferase</keyword>
<dbReference type="PANTHER" id="PTHR23028:SF53">
    <property type="entry name" value="ACYL_TRANSF_3 DOMAIN-CONTAINING PROTEIN"/>
    <property type="match status" value="1"/>
</dbReference>
<dbReference type="Pfam" id="PF01757">
    <property type="entry name" value="Acyl_transf_3"/>
    <property type="match status" value="1"/>
</dbReference>
<keyword evidence="5" id="KW-1185">Reference proteome</keyword>
<evidence type="ECO:0000256" key="1">
    <source>
        <dbReference type="SAM" id="Phobius"/>
    </source>
</evidence>
<reference evidence="4 5" key="1">
    <citation type="submission" date="2024-02" db="EMBL/GenBank/DDBJ databases">
        <title>Full genome sequence of Sphingomonas kaistensis.</title>
        <authorList>
            <person name="Poletto B.L."/>
            <person name="Silva G."/>
            <person name="Galante D."/>
            <person name="Campos K.R."/>
            <person name="Santos M.B.N."/>
            <person name="Sacchi C.T."/>
        </authorList>
    </citation>
    <scope>NUCLEOTIDE SEQUENCE [LARGE SCALE GENOMIC DNA]</scope>
    <source>
        <strain evidence="4 5">MA4R</strain>
    </source>
</reference>
<dbReference type="Proteomes" id="UP001382935">
    <property type="component" value="Chromosome"/>
</dbReference>
<dbReference type="PANTHER" id="PTHR23028">
    <property type="entry name" value="ACETYLTRANSFERASE"/>
    <property type="match status" value="1"/>
</dbReference>
<dbReference type="Pfam" id="PF19040">
    <property type="entry name" value="SGNH"/>
    <property type="match status" value="1"/>
</dbReference>
<feature type="transmembrane region" description="Helical" evidence="1">
    <location>
        <begin position="236"/>
        <end position="253"/>
    </location>
</feature>
<evidence type="ECO:0000313" key="4">
    <source>
        <dbReference type="EMBL" id="WWM69186.1"/>
    </source>
</evidence>
<dbReference type="EMBL" id="CP145607">
    <property type="protein sequence ID" value="WWM69186.1"/>
    <property type="molecule type" value="Genomic_DNA"/>
</dbReference>
<keyword evidence="1" id="KW-1133">Transmembrane helix</keyword>
<organism evidence="4 5">
    <name type="scientific">Sphingomonas kaistensis</name>
    <dbReference type="NCBI Taxonomy" id="298708"/>
    <lineage>
        <taxon>Bacteria</taxon>
        <taxon>Pseudomonadati</taxon>
        <taxon>Pseudomonadota</taxon>
        <taxon>Alphaproteobacteria</taxon>
        <taxon>Sphingomonadales</taxon>
        <taxon>Sphingomonadaceae</taxon>
        <taxon>Sphingomonas</taxon>
    </lineage>
</organism>
<dbReference type="InterPro" id="IPR002656">
    <property type="entry name" value="Acyl_transf_3_dom"/>
</dbReference>
<accession>A0ABZ2FWH4</accession>
<dbReference type="GO" id="GO:0016746">
    <property type="term" value="F:acyltransferase activity"/>
    <property type="evidence" value="ECO:0007669"/>
    <property type="project" value="UniProtKB-KW"/>
</dbReference>
<evidence type="ECO:0000259" key="3">
    <source>
        <dbReference type="Pfam" id="PF19040"/>
    </source>
</evidence>
<feature type="domain" description="SGNH" evidence="3">
    <location>
        <begin position="382"/>
        <end position="585"/>
    </location>
</feature>
<gene>
    <name evidence="4" type="ORF">V6R86_00325</name>
</gene>
<dbReference type="InterPro" id="IPR050879">
    <property type="entry name" value="Acyltransferase_3"/>
</dbReference>
<feature type="transmembrane region" description="Helical" evidence="1">
    <location>
        <begin position="34"/>
        <end position="54"/>
    </location>
</feature>
<feature type="transmembrane region" description="Helical" evidence="1">
    <location>
        <begin position="296"/>
        <end position="315"/>
    </location>
</feature>
<keyword evidence="4" id="KW-0808">Transferase</keyword>
<keyword evidence="1" id="KW-0472">Membrane</keyword>
<sequence length="593" mass="63730">MQTKAYEPHIDGLRAVAVGAVLLFHARVPGFAGGFVGVDVFFVISGYLITGIISREISEGSFSILAFYERRARRIIPALFTVLTATLAVGAVVLVPHELTALAQSTFATLSFASNIWFWRTIDYFSGDQHFLLHTWSLGVEEQFYIFFPLALAFFARANRVAVGLAALFCASLALSVVLTPRMPAASFYLLPTRGWELLIGAMLARGRLTAPPWIGWAGLGAILAATSLFDASTRFPGWAALLPTLGAASFIAARNSSAARLLSLRPVVGLGPVSYSLYLWHWPALLFSRQAGLDGPAWGMVALLASLVLAVLSWRFIEGPFRERRAMPTERLVKLTAAGLMAVSLLGAVSLSGLPSRYSSEALQFAEGSTDKPWSSIRCEQTPCVVGHGAPRYALWGDSHAGALGEAVSLGAGGSGRIIAFNACPPVFAFSPTNLKGRDLNECMERNAGLATERAPVIILAAYWPSYLEQPGFSEKFKTTVQMLVRSGKKVVVIVGPGSADRDLPSNLTQQLRWTGGFDKHFARKVPPATFLDLISTSGAKVVDIGEIICPEDLCPTTINGRPLYFDSHHISGNTGRYLGPLLAAPLASASR</sequence>
<feature type="transmembrane region" description="Helical" evidence="1">
    <location>
        <begin position="131"/>
        <end position="155"/>
    </location>
</feature>
<keyword evidence="1" id="KW-0812">Transmembrane</keyword>
<feature type="domain" description="Acyltransferase 3" evidence="2">
    <location>
        <begin position="10"/>
        <end position="314"/>
    </location>
</feature>
<feature type="transmembrane region" description="Helical" evidence="1">
    <location>
        <begin position="265"/>
        <end position="284"/>
    </location>
</feature>
<evidence type="ECO:0000313" key="5">
    <source>
        <dbReference type="Proteomes" id="UP001382935"/>
    </source>
</evidence>
<feature type="transmembrane region" description="Helical" evidence="1">
    <location>
        <begin position="161"/>
        <end position="180"/>
    </location>
</feature>
<dbReference type="RefSeq" id="WP_338501094.1">
    <property type="nucleotide sequence ID" value="NZ_CP145607.1"/>
</dbReference>
<feature type="transmembrane region" description="Helical" evidence="1">
    <location>
        <begin position="75"/>
        <end position="95"/>
    </location>
</feature>
<dbReference type="InterPro" id="IPR043968">
    <property type="entry name" value="SGNH"/>
</dbReference>
<evidence type="ECO:0000259" key="2">
    <source>
        <dbReference type="Pfam" id="PF01757"/>
    </source>
</evidence>